<sequence>MTEAGHVVVGLLVLAGLIGVLIPFLPGMLLIVGAALWWAIADGATAGHWVTFAIVALLCAAGTALKYVIPARTTSGAGASRVSMFFAIALGIAGFFVIPVIGAPIGFVLGIYLAELRRVRARAQAWTATKAALRGVLLGVLIEFTAAALAAGAWVLGALNV</sequence>
<feature type="transmembrane region" description="Helical" evidence="1">
    <location>
        <begin position="6"/>
        <end position="39"/>
    </location>
</feature>
<keyword evidence="3" id="KW-1185">Reference proteome</keyword>
<feature type="transmembrane region" description="Helical" evidence="1">
    <location>
        <begin position="46"/>
        <end position="65"/>
    </location>
</feature>
<proteinExistence type="predicted"/>
<dbReference type="InterPro" id="IPR007403">
    <property type="entry name" value="DUF456"/>
</dbReference>
<keyword evidence="1" id="KW-0472">Membrane</keyword>
<dbReference type="EMBL" id="CP047156">
    <property type="protein sequence ID" value="QHC00923.1"/>
    <property type="molecule type" value="Genomic_DNA"/>
</dbReference>
<keyword evidence="1" id="KW-1133">Transmembrane helix</keyword>
<evidence type="ECO:0000313" key="2">
    <source>
        <dbReference type="EMBL" id="QHC00923.1"/>
    </source>
</evidence>
<feature type="transmembrane region" description="Helical" evidence="1">
    <location>
        <begin position="85"/>
        <end position="114"/>
    </location>
</feature>
<keyword evidence="1" id="KW-0812">Transmembrane</keyword>
<dbReference type="InParanoid" id="A0A7L4YPU1"/>
<name>A0A7L4YPU1_9ACTN</name>
<evidence type="ECO:0000313" key="3">
    <source>
        <dbReference type="Proteomes" id="UP000463857"/>
    </source>
</evidence>
<feature type="transmembrane region" description="Helical" evidence="1">
    <location>
        <begin position="135"/>
        <end position="156"/>
    </location>
</feature>
<protein>
    <submittedName>
        <fullName evidence="2">DUF456 family protein</fullName>
    </submittedName>
</protein>
<dbReference type="KEGG" id="eke:EK0264_11930"/>
<dbReference type="PANTHER" id="PTHR39165">
    <property type="entry name" value="IG HYPOTHETICAL 17883"/>
    <property type="match status" value="1"/>
</dbReference>
<organism evidence="2 3">
    <name type="scientific">Epidermidibacterium keratini</name>
    <dbReference type="NCBI Taxonomy" id="1891644"/>
    <lineage>
        <taxon>Bacteria</taxon>
        <taxon>Bacillati</taxon>
        <taxon>Actinomycetota</taxon>
        <taxon>Actinomycetes</taxon>
        <taxon>Sporichthyales</taxon>
        <taxon>Sporichthyaceae</taxon>
        <taxon>Epidermidibacterium</taxon>
    </lineage>
</organism>
<accession>A0A7L4YPU1</accession>
<dbReference type="PANTHER" id="PTHR39165:SF1">
    <property type="entry name" value="DUF456 DOMAIN-CONTAINING PROTEIN"/>
    <property type="match status" value="1"/>
</dbReference>
<dbReference type="OrthoDB" id="3215131at2"/>
<dbReference type="Proteomes" id="UP000463857">
    <property type="component" value="Chromosome"/>
</dbReference>
<evidence type="ECO:0000256" key="1">
    <source>
        <dbReference type="SAM" id="Phobius"/>
    </source>
</evidence>
<reference evidence="2 3" key="1">
    <citation type="journal article" date="2018" name="Int. J. Syst. Evol. Microbiol.">
        <title>Epidermidibacterium keratini gen. nov., sp. nov., a member of the family Sporichthyaceae, isolated from keratin epidermis.</title>
        <authorList>
            <person name="Lee D.G."/>
            <person name="Trujillo M.E."/>
            <person name="Kang S."/>
            <person name="Nam J.J."/>
            <person name="Kim Y.J."/>
        </authorList>
    </citation>
    <scope>NUCLEOTIDE SEQUENCE [LARGE SCALE GENOMIC DNA]</scope>
    <source>
        <strain evidence="2 3">EPI-7</strain>
    </source>
</reference>
<dbReference type="Pfam" id="PF04306">
    <property type="entry name" value="DUF456"/>
    <property type="match status" value="1"/>
</dbReference>
<dbReference type="RefSeq" id="WP_159545885.1">
    <property type="nucleotide sequence ID" value="NZ_CP047156.1"/>
</dbReference>
<dbReference type="AlphaFoldDB" id="A0A7L4YPU1"/>
<gene>
    <name evidence="2" type="ORF">EK0264_11930</name>
</gene>